<gene>
    <name evidence="2" type="ORF">E2C01_069550</name>
</gene>
<reference evidence="2 3" key="1">
    <citation type="submission" date="2019-05" db="EMBL/GenBank/DDBJ databases">
        <title>Another draft genome of Portunus trituberculatus and its Hox gene families provides insights of decapod evolution.</title>
        <authorList>
            <person name="Jeong J.-H."/>
            <person name="Song I."/>
            <person name="Kim S."/>
            <person name="Choi T."/>
            <person name="Kim D."/>
            <person name="Ryu S."/>
            <person name="Kim W."/>
        </authorList>
    </citation>
    <scope>NUCLEOTIDE SEQUENCE [LARGE SCALE GENOMIC DNA]</scope>
    <source>
        <tissue evidence="2">Muscle</tissue>
    </source>
</reference>
<protein>
    <submittedName>
        <fullName evidence="2">Uncharacterized protein</fullName>
    </submittedName>
</protein>
<accession>A0A5B7HZN2</accession>
<feature type="region of interest" description="Disordered" evidence="1">
    <location>
        <begin position="47"/>
        <end position="72"/>
    </location>
</feature>
<organism evidence="2 3">
    <name type="scientific">Portunus trituberculatus</name>
    <name type="common">Swimming crab</name>
    <name type="synonym">Neptunus trituberculatus</name>
    <dbReference type="NCBI Taxonomy" id="210409"/>
    <lineage>
        <taxon>Eukaryota</taxon>
        <taxon>Metazoa</taxon>
        <taxon>Ecdysozoa</taxon>
        <taxon>Arthropoda</taxon>
        <taxon>Crustacea</taxon>
        <taxon>Multicrustacea</taxon>
        <taxon>Malacostraca</taxon>
        <taxon>Eumalacostraca</taxon>
        <taxon>Eucarida</taxon>
        <taxon>Decapoda</taxon>
        <taxon>Pleocyemata</taxon>
        <taxon>Brachyura</taxon>
        <taxon>Eubrachyura</taxon>
        <taxon>Portunoidea</taxon>
        <taxon>Portunidae</taxon>
        <taxon>Portuninae</taxon>
        <taxon>Portunus</taxon>
    </lineage>
</organism>
<feature type="compositionally biased region" description="Basic residues" evidence="1">
    <location>
        <begin position="47"/>
        <end position="57"/>
    </location>
</feature>
<dbReference type="Proteomes" id="UP000324222">
    <property type="component" value="Unassembled WGS sequence"/>
</dbReference>
<sequence length="72" mass="7941">MDLMSSEAPLKMLSLGSGGLTKDTAALLEERTPTTPEGLWRAFLQGSHHHHHHHLHHPPPTSVAHRMDPIGK</sequence>
<name>A0A5B7HZN2_PORTR</name>
<evidence type="ECO:0000313" key="3">
    <source>
        <dbReference type="Proteomes" id="UP000324222"/>
    </source>
</evidence>
<proteinExistence type="predicted"/>
<dbReference type="AlphaFoldDB" id="A0A5B7HZN2"/>
<keyword evidence="3" id="KW-1185">Reference proteome</keyword>
<dbReference type="EMBL" id="VSRR010040513">
    <property type="protein sequence ID" value="MPC75166.1"/>
    <property type="molecule type" value="Genomic_DNA"/>
</dbReference>
<evidence type="ECO:0000256" key="1">
    <source>
        <dbReference type="SAM" id="MobiDB-lite"/>
    </source>
</evidence>
<comment type="caution">
    <text evidence="2">The sequence shown here is derived from an EMBL/GenBank/DDBJ whole genome shotgun (WGS) entry which is preliminary data.</text>
</comment>
<evidence type="ECO:0000313" key="2">
    <source>
        <dbReference type="EMBL" id="MPC75166.1"/>
    </source>
</evidence>